<dbReference type="CDD" id="cd05233">
    <property type="entry name" value="SDR_c"/>
    <property type="match status" value="1"/>
</dbReference>
<dbReference type="EMBL" id="CP117450">
    <property type="protein sequence ID" value="WLH05061.1"/>
    <property type="molecule type" value="Genomic_DNA"/>
</dbReference>
<sequence>MSNRTTNERFPQILQGKTALITGAGGGVGRGIALAMAEVGANVVIAARRGSTGEETAGLIRAEGGQALAIETDVTRLDDVRRAVDGAAKQFGRLDILVHNATHGASGHPKRLEDFADDDWDEQLAVDLAGAHHCALAAFDALRANGCGRVMLLCSAFGLHGASLNPAYAAIKGGIRGLTKALAREWGLSGITVNAISPSALTPATDAFFALNPPLRDRYIANFPMGRMGREREDIGRAVAALCGDGLGYVTGQIIQVDGGLYTAV</sequence>
<dbReference type="InterPro" id="IPR036291">
    <property type="entry name" value="NAD(P)-bd_dom_sf"/>
</dbReference>
<name>A0ABY9FP29_9PSED</name>
<dbReference type="InterPro" id="IPR002347">
    <property type="entry name" value="SDR_fam"/>
</dbReference>
<evidence type="ECO:0000313" key="3">
    <source>
        <dbReference type="Proteomes" id="UP001236748"/>
    </source>
</evidence>
<dbReference type="RefSeq" id="WP_050513975.1">
    <property type="nucleotide sequence ID" value="NZ_CP117450.1"/>
</dbReference>
<protein>
    <submittedName>
        <fullName evidence="2">SDR family NAD(P)-dependent oxidoreductase</fullName>
    </submittedName>
</protein>
<accession>A0ABY9FP29</accession>
<gene>
    <name evidence="2" type="ORF">PSH67_19720</name>
</gene>
<evidence type="ECO:0000313" key="2">
    <source>
        <dbReference type="EMBL" id="WLH05061.1"/>
    </source>
</evidence>
<comment type="similarity">
    <text evidence="1">Belongs to the short-chain dehydrogenases/reductases (SDR) family.</text>
</comment>
<dbReference type="Gene3D" id="3.40.50.720">
    <property type="entry name" value="NAD(P)-binding Rossmann-like Domain"/>
    <property type="match status" value="1"/>
</dbReference>
<dbReference type="Proteomes" id="UP001236748">
    <property type="component" value="Chromosome"/>
</dbReference>
<dbReference type="Pfam" id="PF13561">
    <property type="entry name" value="adh_short_C2"/>
    <property type="match status" value="1"/>
</dbReference>
<reference evidence="2 3" key="1">
    <citation type="submission" date="2023-02" db="EMBL/GenBank/DDBJ databases">
        <title>Evolution of Hrp T3SS in non-pathogenic Pseudomonas fluorescens.</title>
        <authorList>
            <person name="Liao K."/>
            <person name="Wei H."/>
            <person name="Gu Y."/>
        </authorList>
    </citation>
    <scope>NUCLEOTIDE SEQUENCE [LARGE SCALE GENOMIC DNA]</scope>
    <source>
        <strain evidence="2 3">FP2043</strain>
    </source>
</reference>
<proteinExistence type="inferred from homology"/>
<dbReference type="PRINTS" id="PR00081">
    <property type="entry name" value="GDHRDH"/>
</dbReference>
<dbReference type="PRINTS" id="PR00080">
    <property type="entry name" value="SDRFAMILY"/>
</dbReference>
<dbReference type="InterPro" id="IPR050259">
    <property type="entry name" value="SDR"/>
</dbReference>
<organism evidence="2 3">
    <name type="scientific">Pseudomonas lurida</name>
    <dbReference type="NCBI Taxonomy" id="244566"/>
    <lineage>
        <taxon>Bacteria</taxon>
        <taxon>Pseudomonadati</taxon>
        <taxon>Pseudomonadota</taxon>
        <taxon>Gammaproteobacteria</taxon>
        <taxon>Pseudomonadales</taxon>
        <taxon>Pseudomonadaceae</taxon>
        <taxon>Pseudomonas</taxon>
    </lineage>
</organism>
<evidence type="ECO:0000256" key="1">
    <source>
        <dbReference type="ARBA" id="ARBA00006484"/>
    </source>
</evidence>
<dbReference type="SUPFAM" id="SSF51735">
    <property type="entry name" value="NAD(P)-binding Rossmann-fold domains"/>
    <property type="match status" value="1"/>
</dbReference>
<dbReference type="PANTHER" id="PTHR42879:SF2">
    <property type="entry name" value="3-OXOACYL-[ACYL-CARRIER-PROTEIN] REDUCTASE FABG"/>
    <property type="match status" value="1"/>
</dbReference>
<keyword evidence="3" id="KW-1185">Reference proteome</keyword>
<dbReference type="PANTHER" id="PTHR42879">
    <property type="entry name" value="3-OXOACYL-(ACYL-CARRIER-PROTEIN) REDUCTASE"/>
    <property type="match status" value="1"/>
</dbReference>